<dbReference type="PRINTS" id="PR00037">
    <property type="entry name" value="HTHLACR"/>
</dbReference>
<dbReference type="GO" id="GO:0003677">
    <property type="term" value="F:DNA binding"/>
    <property type="evidence" value="ECO:0007669"/>
    <property type="project" value="UniProtKB-KW"/>
</dbReference>
<protein>
    <submittedName>
        <fullName evidence="5">Transcriptional regulator, DeoR family</fullName>
    </submittedName>
</protein>
<dbReference type="InterPro" id="IPR036388">
    <property type="entry name" value="WH-like_DNA-bd_sf"/>
</dbReference>
<dbReference type="PANTHER" id="PTHR30363">
    <property type="entry name" value="HTH-TYPE TRANSCRIPTIONAL REGULATOR SRLR-RELATED"/>
    <property type="match status" value="1"/>
</dbReference>
<dbReference type="OrthoDB" id="9797223at2"/>
<reference evidence="5 6" key="1">
    <citation type="submission" date="2019-07" db="EMBL/GenBank/DDBJ databases">
        <title>Complete Genome Sequence of Leptotrichia goodfellowii Strain JCM 16774.</title>
        <authorList>
            <person name="Watanabe S."/>
            <person name="Cui L."/>
        </authorList>
    </citation>
    <scope>NUCLEOTIDE SEQUENCE [LARGE SCALE GENOMIC DNA]</scope>
    <source>
        <strain evidence="5 6">JCM16774</strain>
    </source>
</reference>
<evidence type="ECO:0000313" key="6">
    <source>
        <dbReference type="Proteomes" id="UP000321606"/>
    </source>
</evidence>
<dbReference type="SUPFAM" id="SSF100950">
    <property type="entry name" value="NagB/RpiA/CoA transferase-like"/>
    <property type="match status" value="1"/>
</dbReference>
<dbReference type="STRING" id="714315.GCA_000516535_00255"/>
<dbReference type="PROSITE" id="PS00894">
    <property type="entry name" value="HTH_DEOR_1"/>
    <property type="match status" value="1"/>
</dbReference>
<keyword evidence="1" id="KW-0805">Transcription regulation</keyword>
<gene>
    <name evidence="5" type="ORF">JCM16774_0241</name>
</gene>
<dbReference type="SUPFAM" id="SSF46785">
    <property type="entry name" value="Winged helix' DNA-binding domain"/>
    <property type="match status" value="1"/>
</dbReference>
<dbReference type="AlphaFoldDB" id="A0A510J844"/>
<dbReference type="InterPro" id="IPR037171">
    <property type="entry name" value="NagB/RpiA_transferase-like"/>
</dbReference>
<dbReference type="EMBL" id="AP019822">
    <property type="protein sequence ID" value="BBM35334.1"/>
    <property type="molecule type" value="Genomic_DNA"/>
</dbReference>
<dbReference type="PROSITE" id="PS51000">
    <property type="entry name" value="HTH_DEOR_2"/>
    <property type="match status" value="1"/>
</dbReference>
<evidence type="ECO:0000259" key="4">
    <source>
        <dbReference type="PROSITE" id="PS51000"/>
    </source>
</evidence>
<dbReference type="GO" id="GO:0003700">
    <property type="term" value="F:DNA-binding transcription factor activity"/>
    <property type="evidence" value="ECO:0007669"/>
    <property type="project" value="InterPro"/>
</dbReference>
<dbReference type="Pfam" id="PF08220">
    <property type="entry name" value="HTH_DeoR"/>
    <property type="match status" value="1"/>
</dbReference>
<feature type="domain" description="HTH deoR-type" evidence="4">
    <location>
        <begin position="3"/>
        <end position="58"/>
    </location>
</feature>
<dbReference type="Gene3D" id="1.10.10.10">
    <property type="entry name" value="Winged helix-like DNA-binding domain superfamily/Winged helix DNA-binding domain"/>
    <property type="match status" value="1"/>
</dbReference>
<evidence type="ECO:0000256" key="3">
    <source>
        <dbReference type="ARBA" id="ARBA00023163"/>
    </source>
</evidence>
<evidence type="ECO:0000256" key="1">
    <source>
        <dbReference type="ARBA" id="ARBA00023015"/>
    </source>
</evidence>
<evidence type="ECO:0000256" key="2">
    <source>
        <dbReference type="ARBA" id="ARBA00023125"/>
    </source>
</evidence>
<proteinExistence type="predicted"/>
<evidence type="ECO:0000313" key="5">
    <source>
        <dbReference type="EMBL" id="BBM35334.1"/>
    </source>
</evidence>
<dbReference type="SMART" id="SM01134">
    <property type="entry name" value="DeoRC"/>
    <property type="match status" value="1"/>
</dbReference>
<dbReference type="RefSeq" id="WP_006806498.1">
    <property type="nucleotide sequence ID" value="NZ_AP019822.1"/>
</dbReference>
<dbReference type="SMART" id="SM00420">
    <property type="entry name" value="HTH_DEOR"/>
    <property type="match status" value="1"/>
</dbReference>
<organism evidence="5 6">
    <name type="scientific">Pseudoleptotrichia goodfellowii</name>
    <dbReference type="NCBI Taxonomy" id="157692"/>
    <lineage>
        <taxon>Bacteria</taxon>
        <taxon>Fusobacteriati</taxon>
        <taxon>Fusobacteriota</taxon>
        <taxon>Fusobacteriia</taxon>
        <taxon>Fusobacteriales</taxon>
        <taxon>Leptotrichiaceae</taxon>
        <taxon>Pseudoleptotrichia</taxon>
    </lineage>
</organism>
<dbReference type="Proteomes" id="UP000321606">
    <property type="component" value="Chromosome"/>
</dbReference>
<dbReference type="PANTHER" id="PTHR30363:SF44">
    <property type="entry name" value="AGA OPERON TRANSCRIPTIONAL REPRESSOR-RELATED"/>
    <property type="match status" value="1"/>
</dbReference>
<dbReference type="InterPro" id="IPR050313">
    <property type="entry name" value="Carb_Metab_HTH_regulators"/>
</dbReference>
<keyword evidence="3" id="KW-0804">Transcription</keyword>
<dbReference type="Gene3D" id="3.40.50.1360">
    <property type="match status" value="1"/>
</dbReference>
<dbReference type="Pfam" id="PF00455">
    <property type="entry name" value="DeoRC"/>
    <property type="match status" value="1"/>
</dbReference>
<dbReference type="InterPro" id="IPR036390">
    <property type="entry name" value="WH_DNA-bd_sf"/>
</dbReference>
<dbReference type="InterPro" id="IPR014036">
    <property type="entry name" value="DeoR-like_C"/>
</dbReference>
<dbReference type="InterPro" id="IPR018356">
    <property type="entry name" value="Tscrpt_reg_HTH_DeoR_CS"/>
</dbReference>
<keyword evidence="2" id="KW-0238">DNA-binding</keyword>
<name>A0A510J844_9FUSO</name>
<dbReference type="InterPro" id="IPR001034">
    <property type="entry name" value="DeoR_HTH"/>
</dbReference>
<accession>A0A510J844</accession>
<dbReference type="KEGG" id="lgo:JCM16774_0241"/>
<sequence length="253" mass="29386">MIKIERQNKILHYLNVNGSLSISKISKELKCSEETVRKDLVELERESKLIRIHGGAYIEDRYDKGFSSNIRETLLKEEKMYISDIALDFVKDRNTLMLDSSTTCIEFAKKILNSKIYVTIITNSLQIANLCDFSENAKLILLGGKFRTRNKSFTGYHTTDILKLYNADISFVSYPSIDIKLGLGDNNYEELRVRETMLKHSKVKILLMDHTKFSENASIVFSKISNINCIITDKKINKKWEEFFKREDINVKF</sequence>